<reference evidence="1" key="1">
    <citation type="submission" date="2024-07" db="EMBL/GenBank/DDBJ databases">
        <authorList>
            <person name="Yu S.T."/>
        </authorList>
    </citation>
    <scope>NUCLEOTIDE SEQUENCE</scope>
    <source>
        <strain evidence="1">R41</strain>
    </source>
</reference>
<dbReference type="InterPro" id="IPR020323">
    <property type="entry name" value="DUF2716"/>
</dbReference>
<protein>
    <submittedName>
        <fullName evidence="1">DUF2716 domain-containing protein</fullName>
    </submittedName>
</protein>
<dbReference type="AlphaFoldDB" id="A0AB39RUW4"/>
<gene>
    <name evidence="1" type="ORF">AB5J53_45595</name>
</gene>
<proteinExistence type="predicted"/>
<sequence>MKSESVTELPEAEYRSVCDRFYAEFAFRQSVDPAKWPAIKELADSITWSLASLDEDPGYVRLERFVTLVEQGLTDRAARTTVPGAPAVLAGRGRPGPRVRS</sequence>
<dbReference type="RefSeq" id="WP_369251448.1">
    <property type="nucleotide sequence ID" value="NZ_CP163443.1"/>
</dbReference>
<name>A0AB39RUW4_9ACTN</name>
<dbReference type="EMBL" id="CP163443">
    <property type="protein sequence ID" value="XDQ58396.1"/>
    <property type="molecule type" value="Genomic_DNA"/>
</dbReference>
<organism evidence="1">
    <name type="scientific">Streptomyces sp. R41</name>
    <dbReference type="NCBI Taxonomy" id="3238632"/>
    <lineage>
        <taxon>Bacteria</taxon>
        <taxon>Bacillati</taxon>
        <taxon>Actinomycetota</taxon>
        <taxon>Actinomycetes</taxon>
        <taxon>Kitasatosporales</taxon>
        <taxon>Streptomycetaceae</taxon>
        <taxon>Streptomyces</taxon>
    </lineage>
</organism>
<accession>A0AB39RUW4</accession>
<evidence type="ECO:0000313" key="1">
    <source>
        <dbReference type="EMBL" id="XDQ58396.1"/>
    </source>
</evidence>
<dbReference type="Pfam" id="PF10898">
    <property type="entry name" value="DUF2716"/>
    <property type="match status" value="1"/>
</dbReference>